<evidence type="ECO:0000259" key="4">
    <source>
        <dbReference type="Pfam" id="PF03468"/>
    </source>
</evidence>
<dbReference type="Pfam" id="PF03469">
    <property type="entry name" value="XH"/>
    <property type="match status" value="1"/>
</dbReference>
<reference evidence="7 8" key="1">
    <citation type="journal article" date="2018" name="Science">
        <title>The opium poppy genome and morphinan production.</title>
        <authorList>
            <person name="Guo L."/>
            <person name="Winzer T."/>
            <person name="Yang X."/>
            <person name="Li Y."/>
            <person name="Ning Z."/>
            <person name="He Z."/>
            <person name="Teodor R."/>
            <person name="Lu Y."/>
            <person name="Bowser T.A."/>
            <person name="Graham I.A."/>
            <person name="Ye K."/>
        </authorList>
    </citation>
    <scope>NUCLEOTIDE SEQUENCE [LARGE SCALE GENOMIC DNA]</scope>
    <source>
        <strain evidence="8">cv. HN1</strain>
        <tissue evidence="7">Leaves</tissue>
    </source>
</reference>
<protein>
    <recommendedName>
        <fullName evidence="9">Factor of DNA methylation 1-5/IDN2 domain-containing protein</fullName>
    </recommendedName>
</protein>
<dbReference type="InterPro" id="IPR005380">
    <property type="entry name" value="XS_domain"/>
</dbReference>
<dbReference type="Gramene" id="RZC70921">
    <property type="protein sequence ID" value="RZC70921"/>
    <property type="gene ID" value="C5167_034093"/>
</dbReference>
<accession>A0A4Y7KFI3</accession>
<keyword evidence="2" id="KW-0943">RNA-mediated gene silencing</keyword>
<name>A0A4Y7KFI3_PAPSO</name>
<proteinExistence type="predicted"/>
<dbReference type="InterPro" id="IPR005379">
    <property type="entry name" value="FDM1-5/IDN2_XH"/>
</dbReference>
<organism evidence="7 8">
    <name type="scientific">Papaver somniferum</name>
    <name type="common">Opium poppy</name>
    <dbReference type="NCBI Taxonomy" id="3469"/>
    <lineage>
        <taxon>Eukaryota</taxon>
        <taxon>Viridiplantae</taxon>
        <taxon>Streptophyta</taxon>
        <taxon>Embryophyta</taxon>
        <taxon>Tracheophyta</taxon>
        <taxon>Spermatophyta</taxon>
        <taxon>Magnoliopsida</taxon>
        <taxon>Ranunculales</taxon>
        <taxon>Papaveraceae</taxon>
        <taxon>Papaveroideae</taxon>
        <taxon>Papaver</taxon>
    </lineage>
</organism>
<dbReference type="AlphaFoldDB" id="A0A4Y7KFI3"/>
<dbReference type="InterPro" id="IPR005381">
    <property type="entry name" value="Znf-XS_domain"/>
</dbReference>
<dbReference type="InterPro" id="IPR045177">
    <property type="entry name" value="FDM1-5/IDN2"/>
</dbReference>
<feature type="coiled-coil region" evidence="3">
    <location>
        <begin position="316"/>
        <end position="363"/>
    </location>
</feature>
<evidence type="ECO:0000259" key="6">
    <source>
        <dbReference type="Pfam" id="PF03470"/>
    </source>
</evidence>
<feature type="domain" description="Factor of DNA methylation 1-5/IDN2" evidence="5">
    <location>
        <begin position="555"/>
        <end position="672"/>
    </location>
</feature>
<feature type="coiled-coil region" evidence="3">
    <location>
        <begin position="447"/>
        <end position="537"/>
    </location>
</feature>
<dbReference type="STRING" id="3469.A0A4Y7KFI3"/>
<keyword evidence="1 3" id="KW-0175">Coiled coil</keyword>
<gene>
    <name evidence="7" type="ORF">C5167_034093</name>
</gene>
<dbReference type="Proteomes" id="UP000316621">
    <property type="component" value="Chromosome 7"/>
</dbReference>
<sequence length="690" mass="79811">MDHSSEEESDISDSEINDYVEKPYQEIKAGKHRVCYPNDMFRCPFCKGKKKQDYRYKDLLQHASGVGKGSANRSAMQKVNHLALAKYLESDLADASSEPTKPAVQPETVCNPPEQDDLFVWPWTGILVNLSAKQEDENASLFKDFSKYKPLKVHTMRNQGDNNGYAIIDFKKDWTGFKDAMAFEKAFEASRHGKRGWKECGTHSVTSVYGWCARADDYESKGPIGDHLRRKGALKTISDIVEEARQEKDNIVADLTDQIDVKNEDLNNMEAKYNESSRSLTRMMEDKDRLQHAYIEEMRKLQRTAREHTRRVLWENDKLKDDLDSQRKQLELRSKELNKQEALTELERRKLDEEMSKKSLNNLYECKLEPCYSCLNPSVWSPAFQSAETVKQGHGNHDRNDVKNNSLHMASLEQQKADENVLRLIEDQKVCYFFSVFVGIVAPSREKEEALNKILQLEKQLDAKQKVEMEIEELKGKIQVLKHMGGEDDVAVKQKILEMARELDDKMDEMNDVQSLNQTLIVKERQSNDELQEARKELICGLTDMLSSRTTIGIKRMGEITDKPFLNACKERFSNVEASLRAAQLSIIWQEYVKKPDWHPFKVIVEDGESREVIDENDERLKDLRREYGNEVYEAVTTALKELMEYNPSGRYIVPELWNFKEGRKATLKERVGKRFSGSMTILWNVILKG</sequence>
<evidence type="ECO:0000313" key="7">
    <source>
        <dbReference type="EMBL" id="RZC70921.1"/>
    </source>
</evidence>
<dbReference type="Gene3D" id="3.30.70.2890">
    <property type="entry name" value="XS domain"/>
    <property type="match status" value="1"/>
</dbReference>
<evidence type="ECO:0000259" key="5">
    <source>
        <dbReference type="Pfam" id="PF03469"/>
    </source>
</evidence>
<dbReference type="EMBL" id="CM010721">
    <property type="protein sequence ID" value="RZC70921.1"/>
    <property type="molecule type" value="Genomic_DNA"/>
</dbReference>
<evidence type="ECO:0000256" key="2">
    <source>
        <dbReference type="ARBA" id="ARBA00023158"/>
    </source>
</evidence>
<feature type="coiled-coil region" evidence="3">
    <location>
        <begin position="252"/>
        <end position="286"/>
    </location>
</feature>
<evidence type="ECO:0000256" key="1">
    <source>
        <dbReference type="ARBA" id="ARBA00023054"/>
    </source>
</evidence>
<evidence type="ECO:0000313" key="8">
    <source>
        <dbReference type="Proteomes" id="UP000316621"/>
    </source>
</evidence>
<evidence type="ECO:0000256" key="3">
    <source>
        <dbReference type="SAM" id="Coils"/>
    </source>
</evidence>
<dbReference type="PANTHER" id="PTHR21596">
    <property type="entry name" value="RIBONUCLEASE P SUBUNIT P38"/>
    <property type="match status" value="1"/>
</dbReference>
<evidence type="ECO:0008006" key="9">
    <source>
        <dbReference type="Google" id="ProtNLM"/>
    </source>
</evidence>
<dbReference type="GO" id="GO:0080188">
    <property type="term" value="P:gene silencing by siRNA-directed DNA methylation"/>
    <property type="evidence" value="ECO:0007669"/>
    <property type="project" value="InterPro"/>
</dbReference>
<feature type="domain" description="XS" evidence="4">
    <location>
        <begin position="116"/>
        <end position="220"/>
    </location>
</feature>
<dbReference type="InterPro" id="IPR038588">
    <property type="entry name" value="XS_domain_sf"/>
</dbReference>
<dbReference type="Pfam" id="PF03468">
    <property type="entry name" value="XS"/>
    <property type="match status" value="1"/>
</dbReference>
<dbReference type="Pfam" id="PF03470">
    <property type="entry name" value="zf-XS"/>
    <property type="match status" value="1"/>
</dbReference>
<feature type="domain" description="Zinc finger-XS" evidence="6">
    <location>
        <begin position="43"/>
        <end position="85"/>
    </location>
</feature>
<keyword evidence="8" id="KW-1185">Reference proteome</keyword>
<dbReference type="OMA" id="FPNQEAE"/>
<dbReference type="PANTHER" id="PTHR21596:SF3">
    <property type="entry name" value="FACTOR OF DNA METHYLATION 1-RELATED"/>
    <property type="match status" value="1"/>
</dbReference>